<feature type="domain" description="PAC" evidence="12">
    <location>
        <begin position="395"/>
        <end position="447"/>
    </location>
</feature>
<dbReference type="InterPro" id="IPR005467">
    <property type="entry name" value="His_kinase_dom"/>
</dbReference>
<organism evidence="13 14">
    <name type="scientific">Comamonas nitrativorans</name>
    <dbReference type="NCBI Taxonomy" id="108437"/>
    <lineage>
        <taxon>Bacteria</taxon>
        <taxon>Pseudomonadati</taxon>
        <taxon>Pseudomonadota</taxon>
        <taxon>Betaproteobacteria</taxon>
        <taxon>Burkholderiales</taxon>
        <taxon>Comamonadaceae</taxon>
        <taxon>Comamonas</taxon>
    </lineage>
</organism>
<dbReference type="SMART" id="SM00091">
    <property type="entry name" value="PAS"/>
    <property type="match status" value="1"/>
</dbReference>
<keyword evidence="14" id="KW-1185">Reference proteome</keyword>
<dbReference type="SMART" id="SM00387">
    <property type="entry name" value="HATPase_c"/>
    <property type="match status" value="1"/>
</dbReference>
<dbReference type="InterPro" id="IPR036890">
    <property type="entry name" value="HATPase_C_sf"/>
</dbReference>
<dbReference type="PANTHER" id="PTHR43065">
    <property type="entry name" value="SENSOR HISTIDINE KINASE"/>
    <property type="match status" value="1"/>
</dbReference>
<evidence type="ECO:0000256" key="2">
    <source>
        <dbReference type="ARBA" id="ARBA00012438"/>
    </source>
</evidence>
<keyword evidence="9" id="KW-0472">Membrane</keyword>
<evidence type="ECO:0000256" key="4">
    <source>
        <dbReference type="ARBA" id="ARBA00022679"/>
    </source>
</evidence>
<dbReference type="Gene3D" id="3.30.450.20">
    <property type="entry name" value="PAS domain"/>
    <property type="match status" value="1"/>
</dbReference>
<dbReference type="PROSITE" id="PS50112">
    <property type="entry name" value="PAS"/>
    <property type="match status" value="1"/>
</dbReference>
<keyword evidence="3" id="KW-0597">Phosphoprotein</keyword>
<evidence type="ECO:0000256" key="6">
    <source>
        <dbReference type="ARBA" id="ARBA00022777"/>
    </source>
</evidence>
<dbReference type="InterPro" id="IPR004358">
    <property type="entry name" value="Sig_transdc_His_kin-like_C"/>
</dbReference>
<dbReference type="Gene3D" id="1.10.287.130">
    <property type="match status" value="1"/>
</dbReference>
<dbReference type="InterPro" id="IPR000700">
    <property type="entry name" value="PAS-assoc_C"/>
</dbReference>
<keyword evidence="7" id="KW-0067">ATP-binding</keyword>
<keyword evidence="8" id="KW-0902">Two-component regulatory system</keyword>
<gene>
    <name evidence="13" type="ORF">ACFO3A_01675</name>
</gene>
<evidence type="ECO:0000259" key="11">
    <source>
        <dbReference type="PROSITE" id="PS50112"/>
    </source>
</evidence>
<evidence type="ECO:0000256" key="1">
    <source>
        <dbReference type="ARBA" id="ARBA00000085"/>
    </source>
</evidence>
<dbReference type="SUPFAM" id="SSF47384">
    <property type="entry name" value="Homodimeric domain of signal transducing histidine kinase"/>
    <property type="match status" value="1"/>
</dbReference>
<dbReference type="PANTHER" id="PTHR43065:SF10">
    <property type="entry name" value="PEROXIDE STRESS-ACTIVATED HISTIDINE KINASE MAK3"/>
    <property type="match status" value="1"/>
</dbReference>
<dbReference type="PRINTS" id="PR00344">
    <property type="entry name" value="BCTRLSENSOR"/>
</dbReference>
<reference evidence="14" key="1">
    <citation type="journal article" date="2019" name="Int. J. Syst. Evol. Microbiol.">
        <title>The Global Catalogue of Microorganisms (GCM) 10K type strain sequencing project: providing services to taxonomists for standard genome sequencing and annotation.</title>
        <authorList>
            <consortium name="The Broad Institute Genomics Platform"/>
            <consortium name="The Broad Institute Genome Sequencing Center for Infectious Disease"/>
            <person name="Wu L."/>
            <person name="Ma J."/>
        </authorList>
    </citation>
    <scope>NUCLEOTIDE SEQUENCE [LARGE SCALE GENOMIC DNA]</scope>
    <source>
        <strain evidence="14">JCM 11650</strain>
    </source>
</reference>
<dbReference type="RefSeq" id="WP_377723386.1">
    <property type="nucleotide sequence ID" value="NZ_JBHSEW010000001.1"/>
</dbReference>
<feature type="transmembrane region" description="Helical" evidence="9">
    <location>
        <begin position="284"/>
        <end position="303"/>
    </location>
</feature>
<dbReference type="Proteomes" id="UP001595967">
    <property type="component" value="Unassembled WGS sequence"/>
</dbReference>
<evidence type="ECO:0000256" key="9">
    <source>
        <dbReference type="SAM" id="Phobius"/>
    </source>
</evidence>
<evidence type="ECO:0000256" key="5">
    <source>
        <dbReference type="ARBA" id="ARBA00022741"/>
    </source>
</evidence>
<accession>A0ABV9GUV6</accession>
<feature type="transmembrane region" description="Helical" evidence="9">
    <location>
        <begin position="38"/>
        <end position="60"/>
    </location>
</feature>
<evidence type="ECO:0000313" key="14">
    <source>
        <dbReference type="Proteomes" id="UP001595967"/>
    </source>
</evidence>
<keyword evidence="9" id="KW-1133">Transmembrane helix</keyword>
<sequence length="685" mass="75423">MPPVPPPSQVSQESPDSPDALDYILLHTQRLSERSRWAVVWMMGFAALVIATVVALAWYLDHFEKEEEERRRGADAQWLEQSVLFHFRRLQDDAARLARRAALDGPDALVPAPGQDTYLDDDLPVGLLWRSPDTIVAQTWLPARQGHDADVPLWREHMALHPSNRQALDTLLDITTGLRRSSYAGPMRNAHGIAGDTVWLAVPYFDDSRLLGNYVLAVSMEHALAALLPPWFLAQQSVRLVVDAAPAAPPAPDGRYNTAINLPGTDLLLEVVPQGPRSSTVPRVFFLVALLFLLGMLVSLLALRQDLRKRRQVQQRLQAEVALRTAMEQSASVGMRAWDMQGRVLYVNPAFCAMLGYPAEELIGQRAPFPYWPAEHVPRIFDEHERIIRQGTRPQGIEVQFQHRNGQRVDVLIHEAPLRDSHGVQLGWMSSIVDISERKRAQQLAQLQQEKLEASERLVAVGEVASTLAHELNQPLGALSSFATGLLNRLNSATITLADMQPVVQRMAQLAERAGSVLQRVNAFARRRELNLEHIDLNALARRACNAAQEGQALRIHQLLPSAPTPVQGDALLLEHLLHNLCSNALAWAARGQAAHPQVQVRLDVADSALTLAVADTGPGVPAEDQARIFDAFFSTQPGGMGMGLAICRSIVEAHHGSIAVGRDPLLGGALFTVTLPRTPAPPKP</sequence>
<evidence type="ECO:0000313" key="13">
    <source>
        <dbReference type="EMBL" id="MFC4620929.1"/>
    </source>
</evidence>
<evidence type="ECO:0000256" key="3">
    <source>
        <dbReference type="ARBA" id="ARBA00022553"/>
    </source>
</evidence>
<dbReference type="InterPro" id="IPR003594">
    <property type="entry name" value="HATPase_dom"/>
</dbReference>
<dbReference type="InterPro" id="IPR001610">
    <property type="entry name" value="PAC"/>
</dbReference>
<dbReference type="PROSITE" id="PS50113">
    <property type="entry name" value="PAC"/>
    <property type="match status" value="1"/>
</dbReference>
<dbReference type="CDD" id="cd00082">
    <property type="entry name" value="HisKA"/>
    <property type="match status" value="1"/>
</dbReference>
<keyword evidence="9" id="KW-0812">Transmembrane</keyword>
<dbReference type="NCBIfam" id="TIGR00229">
    <property type="entry name" value="sensory_box"/>
    <property type="match status" value="1"/>
</dbReference>
<keyword evidence="4" id="KW-0808">Transferase</keyword>
<feature type="domain" description="PAS" evidence="11">
    <location>
        <begin position="319"/>
        <end position="391"/>
    </location>
</feature>
<dbReference type="PROSITE" id="PS50109">
    <property type="entry name" value="HIS_KIN"/>
    <property type="match status" value="1"/>
</dbReference>
<dbReference type="SMART" id="SM00086">
    <property type="entry name" value="PAC"/>
    <property type="match status" value="1"/>
</dbReference>
<dbReference type="InterPro" id="IPR000014">
    <property type="entry name" value="PAS"/>
</dbReference>
<dbReference type="EC" id="2.7.13.3" evidence="2"/>
<comment type="catalytic activity">
    <reaction evidence="1">
        <text>ATP + protein L-histidine = ADP + protein N-phospho-L-histidine.</text>
        <dbReference type="EC" id="2.7.13.3"/>
    </reaction>
</comment>
<feature type="domain" description="Histidine kinase" evidence="10">
    <location>
        <begin position="467"/>
        <end position="680"/>
    </location>
</feature>
<dbReference type="Gene3D" id="3.30.565.10">
    <property type="entry name" value="Histidine kinase-like ATPase, C-terminal domain"/>
    <property type="match status" value="1"/>
</dbReference>
<comment type="caution">
    <text evidence="13">The sequence shown here is derived from an EMBL/GenBank/DDBJ whole genome shotgun (WGS) entry which is preliminary data.</text>
</comment>
<dbReference type="InterPro" id="IPR013767">
    <property type="entry name" value="PAS_fold"/>
</dbReference>
<dbReference type="InterPro" id="IPR036097">
    <property type="entry name" value="HisK_dim/P_sf"/>
</dbReference>
<dbReference type="SMART" id="SM00388">
    <property type="entry name" value="HisKA"/>
    <property type="match status" value="1"/>
</dbReference>
<dbReference type="SUPFAM" id="SSF55785">
    <property type="entry name" value="PYP-like sensor domain (PAS domain)"/>
    <property type="match status" value="1"/>
</dbReference>
<dbReference type="EMBL" id="JBHSEW010000001">
    <property type="protein sequence ID" value="MFC4620929.1"/>
    <property type="molecule type" value="Genomic_DNA"/>
</dbReference>
<dbReference type="Pfam" id="PF02518">
    <property type="entry name" value="HATPase_c"/>
    <property type="match status" value="1"/>
</dbReference>
<evidence type="ECO:0000256" key="8">
    <source>
        <dbReference type="ARBA" id="ARBA00023012"/>
    </source>
</evidence>
<dbReference type="InterPro" id="IPR003661">
    <property type="entry name" value="HisK_dim/P_dom"/>
</dbReference>
<evidence type="ECO:0000259" key="10">
    <source>
        <dbReference type="PROSITE" id="PS50109"/>
    </source>
</evidence>
<dbReference type="CDD" id="cd00130">
    <property type="entry name" value="PAS"/>
    <property type="match status" value="1"/>
</dbReference>
<dbReference type="Pfam" id="PF00989">
    <property type="entry name" value="PAS"/>
    <property type="match status" value="1"/>
</dbReference>
<evidence type="ECO:0000256" key="7">
    <source>
        <dbReference type="ARBA" id="ARBA00022840"/>
    </source>
</evidence>
<keyword evidence="6" id="KW-0418">Kinase</keyword>
<keyword evidence="5" id="KW-0547">Nucleotide-binding</keyword>
<name>A0ABV9GUV6_9BURK</name>
<dbReference type="InterPro" id="IPR035965">
    <property type="entry name" value="PAS-like_dom_sf"/>
</dbReference>
<dbReference type="SUPFAM" id="SSF55874">
    <property type="entry name" value="ATPase domain of HSP90 chaperone/DNA topoisomerase II/histidine kinase"/>
    <property type="match status" value="1"/>
</dbReference>
<protein>
    <recommendedName>
        <fullName evidence="2">histidine kinase</fullName>
        <ecNumber evidence="2">2.7.13.3</ecNumber>
    </recommendedName>
</protein>
<evidence type="ECO:0000259" key="12">
    <source>
        <dbReference type="PROSITE" id="PS50113"/>
    </source>
</evidence>
<proteinExistence type="predicted"/>